<dbReference type="OrthoDB" id="9797568at2"/>
<gene>
    <name evidence="2" type="ORF">SAMN05421829_104266</name>
</gene>
<dbReference type="PANTHER" id="PTHR37298:SF1">
    <property type="entry name" value="UPF0111 PROTEIN YKAA"/>
    <property type="match status" value="1"/>
</dbReference>
<evidence type="ECO:0008006" key="4">
    <source>
        <dbReference type="Google" id="ProtNLM"/>
    </source>
</evidence>
<dbReference type="EMBL" id="FTMD01000004">
    <property type="protein sequence ID" value="SIQ46280.1"/>
    <property type="molecule type" value="Genomic_DNA"/>
</dbReference>
<evidence type="ECO:0000313" key="2">
    <source>
        <dbReference type="EMBL" id="SIQ46280.1"/>
    </source>
</evidence>
<dbReference type="Gene3D" id="1.20.58.220">
    <property type="entry name" value="Phosphate transport system protein phou homolog 2, domain 2"/>
    <property type="match status" value="1"/>
</dbReference>
<dbReference type="RefSeq" id="WP_076601603.1">
    <property type="nucleotide sequence ID" value="NZ_FTMD01000004.1"/>
</dbReference>
<evidence type="ECO:0000313" key="3">
    <source>
        <dbReference type="Proteomes" id="UP000186819"/>
    </source>
</evidence>
<organism evidence="2 3">
    <name type="scientific">Aromatoleum tolulyticum</name>
    <dbReference type="NCBI Taxonomy" id="34027"/>
    <lineage>
        <taxon>Bacteria</taxon>
        <taxon>Pseudomonadati</taxon>
        <taxon>Pseudomonadota</taxon>
        <taxon>Betaproteobacteria</taxon>
        <taxon>Rhodocyclales</taxon>
        <taxon>Rhodocyclaceae</taxon>
        <taxon>Aromatoleum</taxon>
    </lineage>
</organism>
<dbReference type="AlphaFoldDB" id="A0A1N6SYY2"/>
<reference evidence="3" key="1">
    <citation type="submission" date="2017-01" db="EMBL/GenBank/DDBJ databases">
        <authorList>
            <person name="Varghese N."/>
            <person name="Submissions S."/>
        </authorList>
    </citation>
    <scope>NUCLEOTIDE SEQUENCE [LARGE SCALE GENOMIC DNA]</scope>
    <source>
        <strain evidence="3">ATCC 51758</strain>
    </source>
</reference>
<dbReference type="InterPro" id="IPR038078">
    <property type="entry name" value="PhoU-like_sf"/>
</dbReference>
<dbReference type="Proteomes" id="UP000186819">
    <property type="component" value="Unassembled WGS sequence"/>
</dbReference>
<evidence type="ECO:0000256" key="1">
    <source>
        <dbReference type="ARBA" id="ARBA00008591"/>
    </source>
</evidence>
<proteinExistence type="inferred from homology"/>
<sequence>MFSRFMPREGQFFTLFNSHADEIVAGAKALVTLMQAVGKDASVAVKATADIDEIETRADKLNHDVMALMHSTFITPLDRDEIHQLISHMDDVLDTIQDVAETVSLYDIVEVTEEAQRIAELSLSCAESVRAAVILLSNMDNGREILRICHEIDGFESDADRVLRKALSGLFREEPDVRVVLKMKGVYELLESVTDRCKDVAKILEAIVLENS</sequence>
<protein>
    <recommendedName>
        <fullName evidence="4">Phosphate transport regulator</fullName>
    </recommendedName>
</protein>
<name>A0A1N6SYY2_9RHOO</name>
<comment type="similarity">
    <text evidence="1">Belongs to the UPF0111 family.</text>
</comment>
<dbReference type="PANTHER" id="PTHR37298">
    <property type="entry name" value="UPF0111 PROTEIN YKAA"/>
    <property type="match status" value="1"/>
</dbReference>
<dbReference type="STRING" id="34027.SAMN05421829_104266"/>
<dbReference type="Pfam" id="PF01865">
    <property type="entry name" value="PhoU_div"/>
    <property type="match status" value="1"/>
</dbReference>
<keyword evidence="3" id="KW-1185">Reference proteome</keyword>
<accession>A0A1N6SYY2</accession>
<dbReference type="InterPro" id="IPR052912">
    <property type="entry name" value="UPF0111_domain"/>
</dbReference>
<dbReference type="InterPro" id="IPR018445">
    <property type="entry name" value="Put_Phosphate_transp_reg"/>
</dbReference>